<evidence type="ECO:0000313" key="2">
    <source>
        <dbReference type="Proteomes" id="UP000245444"/>
    </source>
</evidence>
<dbReference type="InterPro" id="IPR036380">
    <property type="entry name" value="Isochorismatase-like_sf"/>
</dbReference>
<sequence>MLALVVIDMQRWMFRTSERLAQVGSMLPAINDLASRFTQANLPIYDVVTIHQPDRST</sequence>
<dbReference type="Proteomes" id="UP000245444">
    <property type="component" value="Chromosome"/>
</dbReference>
<reference evidence="1 2" key="1">
    <citation type="submission" date="2018-05" db="EMBL/GenBank/DDBJ databases">
        <title>Complete Genome Sequence of Methylobacterium sp. 17Sr1-28.</title>
        <authorList>
            <person name="Srinivasan S."/>
        </authorList>
    </citation>
    <scope>NUCLEOTIDE SEQUENCE [LARGE SCALE GENOMIC DNA]</scope>
    <source>
        <strain evidence="1 2">17Sr1-28</strain>
    </source>
</reference>
<dbReference type="KEGG" id="mtea:DK419_09945"/>
<accession>A0A2U8WKE8</accession>
<proteinExistence type="predicted"/>
<dbReference type="Gene3D" id="3.40.50.850">
    <property type="entry name" value="Isochorismatase-like"/>
    <property type="match status" value="1"/>
</dbReference>
<organism evidence="1 2">
    <name type="scientific">Methylobacterium terrae</name>
    <dbReference type="NCBI Taxonomy" id="2202827"/>
    <lineage>
        <taxon>Bacteria</taxon>
        <taxon>Pseudomonadati</taxon>
        <taxon>Pseudomonadota</taxon>
        <taxon>Alphaproteobacteria</taxon>
        <taxon>Hyphomicrobiales</taxon>
        <taxon>Methylobacteriaceae</taxon>
        <taxon>Methylobacterium</taxon>
    </lineage>
</organism>
<dbReference type="SUPFAM" id="SSF52499">
    <property type="entry name" value="Isochorismatase-like hydrolases"/>
    <property type="match status" value="1"/>
</dbReference>
<keyword evidence="2" id="KW-1185">Reference proteome</keyword>
<dbReference type="AlphaFoldDB" id="A0A2U8WKE8"/>
<dbReference type="EMBL" id="CP029553">
    <property type="protein sequence ID" value="AWN46593.1"/>
    <property type="molecule type" value="Genomic_DNA"/>
</dbReference>
<dbReference type="OrthoDB" id="257098at2"/>
<protein>
    <submittedName>
        <fullName evidence="1">Uncharacterized protein</fullName>
    </submittedName>
</protein>
<name>A0A2U8WKE8_9HYPH</name>
<gene>
    <name evidence="1" type="ORF">DK419_09945</name>
</gene>
<evidence type="ECO:0000313" key="1">
    <source>
        <dbReference type="EMBL" id="AWN46593.1"/>
    </source>
</evidence>